<dbReference type="NCBIfam" id="TIGR00312">
    <property type="entry name" value="cbiD"/>
    <property type="match status" value="1"/>
</dbReference>
<dbReference type="Pfam" id="PF01888">
    <property type="entry name" value="CbiD"/>
    <property type="match status" value="1"/>
</dbReference>
<name>A0A382ID68_9ZZZZ</name>
<organism evidence="5">
    <name type="scientific">marine metagenome</name>
    <dbReference type="NCBI Taxonomy" id="408172"/>
    <lineage>
        <taxon>unclassified sequences</taxon>
        <taxon>metagenomes</taxon>
        <taxon>ecological metagenomes</taxon>
    </lineage>
</organism>
<evidence type="ECO:0000313" key="5">
    <source>
        <dbReference type="EMBL" id="SVB97546.1"/>
    </source>
</evidence>
<evidence type="ECO:0000256" key="2">
    <source>
        <dbReference type="ARBA" id="ARBA00022603"/>
    </source>
</evidence>
<dbReference type="InterPro" id="IPR036074">
    <property type="entry name" value="CbiD_sf"/>
</dbReference>
<dbReference type="HAMAP" id="MF_00787">
    <property type="entry name" value="CbiD"/>
    <property type="match status" value="1"/>
</dbReference>
<dbReference type="GO" id="GO:0032259">
    <property type="term" value="P:methylation"/>
    <property type="evidence" value="ECO:0007669"/>
    <property type="project" value="UniProtKB-KW"/>
</dbReference>
<dbReference type="PANTHER" id="PTHR35863">
    <property type="entry name" value="COBALT-PRECORRIN-5B C(1)-METHYLTRANSFERASE"/>
    <property type="match status" value="1"/>
</dbReference>
<dbReference type="EMBL" id="UINC01066634">
    <property type="protein sequence ID" value="SVB97546.1"/>
    <property type="molecule type" value="Genomic_DNA"/>
</dbReference>
<keyword evidence="1" id="KW-0169">Cobalamin biosynthesis</keyword>
<dbReference type="Gene3D" id="3.30.2110.10">
    <property type="entry name" value="CbiD-like"/>
    <property type="match status" value="1"/>
</dbReference>
<evidence type="ECO:0000256" key="1">
    <source>
        <dbReference type="ARBA" id="ARBA00022573"/>
    </source>
</evidence>
<dbReference type="NCBIfam" id="NF000849">
    <property type="entry name" value="PRK00075.1-1"/>
    <property type="match status" value="1"/>
</dbReference>
<dbReference type="SUPFAM" id="SSF111342">
    <property type="entry name" value="CbiD-like"/>
    <property type="match status" value="1"/>
</dbReference>
<accession>A0A382ID68</accession>
<sequence length="370" mass="38885">MIDKPSGALRRGWTTGACATAATKAALTSLITGDLSNSVSIILPKGEQPEFALSHTELGTDFSTAAIIKDAGDDPDVTHGAEISVTVRNGIPGSGVVFKAGSGVGTVTKAGLALEIGEPAINPVPRQMMCAVVSEITETFNHSGDIVLTISVSGGEELAKKTWNPRLGILGGISILGTTGIVIPYSCSAWIHSIHRGIDVARANGMQHVAGCTGSTSEKLVQNHYRLPDEAMLDMGDFVGGLLNYFRKHPLPKLTIGGGFGKLTKLAQGHLDLHSGRSQVDFLQLAEQLKRLGANEKLCEKTKTANTANEVLKLAQNAGLPLADRIAEQACIVVRKALRKTETQINILVISRTSGAKLQGELVGEAENNA</sequence>
<dbReference type="GO" id="GO:0008168">
    <property type="term" value="F:methyltransferase activity"/>
    <property type="evidence" value="ECO:0007669"/>
    <property type="project" value="UniProtKB-KW"/>
</dbReference>
<dbReference type="InterPro" id="IPR002748">
    <property type="entry name" value="CbiD"/>
</dbReference>
<keyword evidence="3" id="KW-0808">Transferase</keyword>
<dbReference type="PIRSF" id="PIRSF026782">
    <property type="entry name" value="CbiD"/>
    <property type="match status" value="1"/>
</dbReference>
<proteinExistence type="inferred from homology"/>
<reference evidence="5" key="1">
    <citation type="submission" date="2018-05" db="EMBL/GenBank/DDBJ databases">
        <authorList>
            <person name="Lanie J.A."/>
            <person name="Ng W.-L."/>
            <person name="Kazmierczak K.M."/>
            <person name="Andrzejewski T.M."/>
            <person name="Davidsen T.M."/>
            <person name="Wayne K.J."/>
            <person name="Tettelin H."/>
            <person name="Glass J.I."/>
            <person name="Rusch D."/>
            <person name="Podicherti R."/>
            <person name="Tsui H.-C.T."/>
            <person name="Winkler M.E."/>
        </authorList>
    </citation>
    <scope>NUCLEOTIDE SEQUENCE</scope>
</reference>
<keyword evidence="2" id="KW-0489">Methyltransferase</keyword>
<dbReference type="AlphaFoldDB" id="A0A382ID68"/>
<dbReference type="PANTHER" id="PTHR35863:SF1">
    <property type="entry name" value="COBALT-PRECORRIN-5B C(1)-METHYLTRANSFERASE"/>
    <property type="match status" value="1"/>
</dbReference>
<evidence type="ECO:0000256" key="4">
    <source>
        <dbReference type="ARBA" id="ARBA00022691"/>
    </source>
</evidence>
<dbReference type="GO" id="GO:0009236">
    <property type="term" value="P:cobalamin biosynthetic process"/>
    <property type="evidence" value="ECO:0007669"/>
    <property type="project" value="UniProtKB-KW"/>
</dbReference>
<keyword evidence="4" id="KW-0949">S-adenosyl-L-methionine</keyword>
<evidence type="ECO:0008006" key="6">
    <source>
        <dbReference type="Google" id="ProtNLM"/>
    </source>
</evidence>
<protein>
    <recommendedName>
        <fullName evidence="6">Cobalt-precorrin-5B C(1)-methyltransferase</fullName>
    </recommendedName>
</protein>
<evidence type="ECO:0000256" key="3">
    <source>
        <dbReference type="ARBA" id="ARBA00022679"/>
    </source>
</evidence>
<gene>
    <name evidence="5" type="ORF">METZ01_LOCUS250400</name>
</gene>